<keyword evidence="2" id="KW-1185">Reference proteome</keyword>
<sequence length="371" mass="42351">MPMSSSLDFNISPISNLPSDVIRKIIGIGLESVEAMRLISCRWNTLALEHLTHRERLPVIKSICWHSDKDGFLNPIVQVDNKYRNYFGLQNWRATSTAADNDLEINHVRLANNPAEKVWFGQLLARLVKRSSSVERLQFTGNENLDLGFISEVFRDANVQELFWEFHFKSMSSIIGLLRVFSSIRSIILSCDTVLIVNALQDDNFPLILREIEQMVKSIEFTLISTLNDGECPATARIYMLNTVVLFMQCIIQKTGINVHYHSLEQHAEKPVITMPGGKELNIADLPSVVIRKIFVVGLEHTQQMRLASFTKFHIAGTQWHSPNGGPVLESFRCDISLTGDMWLDMTLPGSFRRYYVVESWWWSVKSCSDT</sequence>
<evidence type="ECO:0000313" key="1">
    <source>
        <dbReference type="EnsemblMetazoa" id="PPA35102.1"/>
    </source>
</evidence>
<proteinExistence type="predicted"/>
<dbReference type="AlphaFoldDB" id="A0A2A6B6F7"/>
<evidence type="ECO:0000313" key="2">
    <source>
        <dbReference type="Proteomes" id="UP000005239"/>
    </source>
</evidence>
<gene>
    <name evidence="1" type="primary">WBGene00273471</name>
</gene>
<reference evidence="1" key="2">
    <citation type="submission" date="2022-06" db="UniProtKB">
        <authorList>
            <consortium name="EnsemblMetazoa"/>
        </authorList>
    </citation>
    <scope>IDENTIFICATION</scope>
    <source>
        <strain evidence="1">PS312</strain>
    </source>
</reference>
<organism evidence="1 2">
    <name type="scientific">Pristionchus pacificus</name>
    <name type="common">Parasitic nematode worm</name>
    <dbReference type="NCBI Taxonomy" id="54126"/>
    <lineage>
        <taxon>Eukaryota</taxon>
        <taxon>Metazoa</taxon>
        <taxon>Ecdysozoa</taxon>
        <taxon>Nematoda</taxon>
        <taxon>Chromadorea</taxon>
        <taxon>Rhabditida</taxon>
        <taxon>Rhabditina</taxon>
        <taxon>Diplogasteromorpha</taxon>
        <taxon>Diplogasteroidea</taxon>
        <taxon>Neodiplogasteridae</taxon>
        <taxon>Pristionchus</taxon>
    </lineage>
</organism>
<accession>A0A8R1YQ22</accession>
<dbReference type="Proteomes" id="UP000005239">
    <property type="component" value="Unassembled WGS sequence"/>
</dbReference>
<dbReference type="EnsemblMetazoa" id="PPA35102.1">
    <property type="protein sequence ID" value="PPA35102.1"/>
    <property type="gene ID" value="WBGene00273471"/>
</dbReference>
<protein>
    <submittedName>
        <fullName evidence="1">F-box domain-containing protein</fullName>
    </submittedName>
</protein>
<reference evidence="2" key="1">
    <citation type="journal article" date="2008" name="Nat. Genet.">
        <title>The Pristionchus pacificus genome provides a unique perspective on nematode lifestyle and parasitism.</title>
        <authorList>
            <person name="Dieterich C."/>
            <person name="Clifton S.W."/>
            <person name="Schuster L.N."/>
            <person name="Chinwalla A."/>
            <person name="Delehaunty K."/>
            <person name="Dinkelacker I."/>
            <person name="Fulton L."/>
            <person name="Fulton R."/>
            <person name="Godfrey J."/>
            <person name="Minx P."/>
            <person name="Mitreva M."/>
            <person name="Roeseler W."/>
            <person name="Tian H."/>
            <person name="Witte H."/>
            <person name="Yang S.P."/>
            <person name="Wilson R.K."/>
            <person name="Sommer R.J."/>
        </authorList>
    </citation>
    <scope>NUCLEOTIDE SEQUENCE [LARGE SCALE GENOMIC DNA]</scope>
    <source>
        <strain evidence="2">PS312</strain>
    </source>
</reference>
<name>A0A2A6B6F7_PRIPA</name>
<accession>A0A2A6B6F7</accession>